<evidence type="ECO:0000256" key="1">
    <source>
        <dbReference type="SAM" id="MobiDB-lite"/>
    </source>
</evidence>
<gene>
    <name evidence="2" type="ORF">KAF25_003484</name>
</gene>
<name>A0A9P7H7S1_9HYPO</name>
<accession>A0A9P7H7S1</accession>
<dbReference type="Proteomes" id="UP000782241">
    <property type="component" value="Unassembled WGS sequence"/>
</dbReference>
<reference evidence="2" key="1">
    <citation type="submission" date="2021-04" db="EMBL/GenBank/DDBJ databases">
        <title>Draft genome of Fusarium avenaceum strain F156N33, isolated from an atmospheric sample in Virginia.</title>
        <authorList>
            <person name="Yang S."/>
            <person name="Vinatzer B.A."/>
            <person name="Coleman J."/>
        </authorList>
    </citation>
    <scope>NUCLEOTIDE SEQUENCE</scope>
    <source>
        <strain evidence="2">F156N33</strain>
    </source>
</reference>
<protein>
    <submittedName>
        <fullName evidence="2">Uncharacterized protein</fullName>
    </submittedName>
</protein>
<feature type="region of interest" description="Disordered" evidence="1">
    <location>
        <begin position="1"/>
        <end position="21"/>
    </location>
</feature>
<evidence type="ECO:0000313" key="3">
    <source>
        <dbReference type="Proteomes" id="UP000782241"/>
    </source>
</evidence>
<evidence type="ECO:0000313" key="2">
    <source>
        <dbReference type="EMBL" id="KAG5659962.1"/>
    </source>
</evidence>
<proteinExistence type="predicted"/>
<sequence>MEDRFHSPSTPGSPDKPNANRRLTFITDPNSYAVTALMATASSSQVDVLRDFLYSYIAFKSDIGMFSESCGFSNSSLYFHLPFYSWRETHQEPRDLRLKEDGRPLRCVQDMSFLKAESQGTSFKKDYLCEAQVSVLIVTIDDTVWTGYCFVDTYYQPQGERKCVDDYYEDGMQTDPFTQGDANKPILSPTDYFLASLHYQLKVFRDEWMNTAYNFKKRVESYIKGFDYTLAESSVLTNRETQASLAWLFDTQDQLNMLIMSLETSIACWDNFTPQDHFPTIPITQPLKAIQQIFIEMRNCLIVLKNIRTLYDSHEKAV</sequence>
<keyword evidence="3" id="KW-1185">Reference proteome</keyword>
<dbReference type="EMBL" id="JAGPUO010000010">
    <property type="protein sequence ID" value="KAG5659962.1"/>
    <property type="molecule type" value="Genomic_DNA"/>
</dbReference>
<organism evidence="2 3">
    <name type="scientific">Fusarium avenaceum</name>
    <dbReference type="NCBI Taxonomy" id="40199"/>
    <lineage>
        <taxon>Eukaryota</taxon>
        <taxon>Fungi</taxon>
        <taxon>Dikarya</taxon>
        <taxon>Ascomycota</taxon>
        <taxon>Pezizomycotina</taxon>
        <taxon>Sordariomycetes</taxon>
        <taxon>Hypocreomycetidae</taxon>
        <taxon>Hypocreales</taxon>
        <taxon>Nectriaceae</taxon>
        <taxon>Fusarium</taxon>
        <taxon>Fusarium tricinctum species complex</taxon>
    </lineage>
</organism>
<comment type="caution">
    <text evidence="2">The sequence shown here is derived from an EMBL/GenBank/DDBJ whole genome shotgun (WGS) entry which is preliminary data.</text>
</comment>
<dbReference type="AlphaFoldDB" id="A0A9P7H7S1"/>